<evidence type="ECO:0000313" key="2">
    <source>
        <dbReference type="Proteomes" id="UP000236291"/>
    </source>
</evidence>
<feature type="non-terminal residue" evidence="1">
    <location>
        <position position="28"/>
    </location>
</feature>
<dbReference type="EMBL" id="ASHM01246801">
    <property type="protein sequence ID" value="PNX69327.1"/>
    <property type="molecule type" value="Genomic_DNA"/>
</dbReference>
<proteinExistence type="predicted"/>
<sequence>MSEGLASLREHHQGITCSWRTYSELQRT</sequence>
<reference evidence="1 2" key="1">
    <citation type="journal article" date="2014" name="Am. J. Bot.">
        <title>Genome assembly and annotation for red clover (Trifolium pratense; Fabaceae).</title>
        <authorList>
            <person name="Istvanek J."/>
            <person name="Jaros M."/>
            <person name="Krenek A."/>
            <person name="Repkova J."/>
        </authorList>
    </citation>
    <scope>NUCLEOTIDE SEQUENCE [LARGE SCALE GENOMIC DNA]</scope>
    <source>
        <strain evidence="2">cv. Tatra</strain>
        <tissue evidence="1">Young leaves</tissue>
    </source>
</reference>
<evidence type="ECO:0000313" key="1">
    <source>
        <dbReference type="EMBL" id="PNX69327.1"/>
    </source>
</evidence>
<protein>
    <submittedName>
        <fullName evidence="1">Uncharacterized protein</fullName>
    </submittedName>
</protein>
<comment type="caution">
    <text evidence="1">The sequence shown here is derived from an EMBL/GenBank/DDBJ whole genome shotgun (WGS) entry which is preliminary data.</text>
</comment>
<organism evidence="1 2">
    <name type="scientific">Trifolium pratense</name>
    <name type="common">Red clover</name>
    <dbReference type="NCBI Taxonomy" id="57577"/>
    <lineage>
        <taxon>Eukaryota</taxon>
        <taxon>Viridiplantae</taxon>
        <taxon>Streptophyta</taxon>
        <taxon>Embryophyta</taxon>
        <taxon>Tracheophyta</taxon>
        <taxon>Spermatophyta</taxon>
        <taxon>Magnoliopsida</taxon>
        <taxon>eudicotyledons</taxon>
        <taxon>Gunneridae</taxon>
        <taxon>Pentapetalae</taxon>
        <taxon>rosids</taxon>
        <taxon>fabids</taxon>
        <taxon>Fabales</taxon>
        <taxon>Fabaceae</taxon>
        <taxon>Papilionoideae</taxon>
        <taxon>50 kb inversion clade</taxon>
        <taxon>NPAAA clade</taxon>
        <taxon>Hologalegina</taxon>
        <taxon>IRL clade</taxon>
        <taxon>Trifolieae</taxon>
        <taxon>Trifolium</taxon>
    </lineage>
</organism>
<name>A0A2K3KSQ6_TRIPR</name>
<reference evidence="1 2" key="2">
    <citation type="journal article" date="2017" name="Front. Plant Sci.">
        <title>Gene Classification and Mining of Molecular Markers Useful in Red Clover (Trifolium pratense) Breeding.</title>
        <authorList>
            <person name="Istvanek J."/>
            <person name="Dluhosova J."/>
            <person name="Dluhos P."/>
            <person name="Patkova L."/>
            <person name="Nedelnik J."/>
            <person name="Repkova J."/>
        </authorList>
    </citation>
    <scope>NUCLEOTIDE SEQUENCE [LARGE SCALE GENOMIC DNA]</scope>
    <source>
        <strain evidence="2">cv. Tatra</strain>
        <tissue evidence="1">Young leaves</tissue>
    </source>
</reference>
<dbReference type="AlphaFoldDB" id="A0A2K3KSQ6"/>
<accession>A0A2K3KSQ6</accession>
<gene>
    <name evidence="1" type="ORF">L195_g064381</name>
</gene>
<dbReference type="Proteomes" id="UP000236291">
    <property type="component" value="Unassembled WGS sequence"/>
</dbReference>